<sequence length="110" mass="11703">MTEFELSAELVLVGLAAVLALWVAWRLSVRRARKASEAARGGVRLLSLTGRVVVGALLISGAQWLALTHPGASGWVKLAALAVPAMLASWVLVRALTVTAVNDHARGRRR</sequence>
<evidence type="ECO:0000313" key="3">
    <source>
        <dbReference type="Proteomes" id="UP000316628"/>
    </source>
</evidence>
<keyword evidence="1" id="KW-1133">Transmembrane helix</keyword>
<evidence type="ECO:0000313" key="2">
    <source>
        <dbReference type="EMBL" id="TQM80585.1"/>
    </source>
</evidence>
<organism evidence="2 3">
    <name type="scientific">Saccharothrix saharensis</name>
    <dbReference type="NCBI Taxonomy" id="571190"/>
    <lineage>
        <taxon>Bacteria</taxon>
        <taxon>Bacillati</taxon>
        <taxon>Actinomycetota</taxon>
        <taxon>Actinomycetes</taxon>
        <taxon>Pseudonocardiales</taxon>
        <taxon>Pseudonocardiaceae</taxon>
        <taxon>Saccharothrix</taxon>
    </lineage>
</organism>
<keyword evidence="1" id="KW-0472">Membrane</keyword>
<dbReference type="AlphaFoldDB" id="A0A543JCK2"/>
<feature type="transmembrane region" description="Helical" evidence="1">
    <location>
        <begin position="6"/>
        <end position="25"/>
    </location>
</feature>
<keyword evidence="1" id="KW-0812">Transmembrane</keyword>
<comment type="caution">
    <text evidence="2">The sequence shown here is derived from an EMBL/GenBank/DDBJ whole genome shotgun (WGS) entry which is preliminary data.</text>
</comment>
<accession>A0A543JCK2</accession>
<dbReference type="EMBL" id="VFPP01000001">
    <property type="protein sequence ID" value="TQM80585.1"/>
    <property type="molecule type" value="Genomic_DNA"/>
</dbReference>
<gene>
    <name evidence="2" type="ORF">FHX81_2922</name>
</gene>
<dbReference type="Proteomes" id="UP000316628">
    <property type="component" value="Unassembled WGS sequence"/>
</dbReference>
<evidence type="ECO:0000256" key="1">
    <source>
        <dbReference type="SAM" id="Phobius"/>
    </source>
</evidence>
<dbReference type="OrthoDB" id="3696538at2"/>
<feature type="transmembrane region" description="Helical" evidence="1">
    <location>
        <begin position="78"/>
        <end position="101"/>
    </location>
</feature>
<proteinExistence type="predicted"/>
<feature type="transmembrane region" description="Helical" evidence="1">
    <location>
        <begin position="45"/>
        <end position="66"/>
    </location>
</feature>
<protein>
    <submittedName>
        <fullName evidence="2">Uncharacterized protein</fullName>
    </submittedName>
</protein>
<keyword evidence="3" id="KW-1185">Reference proteome</keyword>
<reference evidence="2 3" key="1">
    <citation type="submission" date="2019-06" db="EMBL/GenBank/DDBJ databases">
        <title>Sequencing the genomes of 1000 actinobacteria strains.</title>
        <authorList>
            <person name="Klenk H.-P."/>
        </authorList>
    </citation>
    <scope>NUCLEOTIDE SEQUENCE [LARGE SCALE GENOMIC DNA]</scope>
    <source>
        <strain evidence="2 3">DSM 45456</strain>
    </source>
</reference>
<dbReference type="RefSeq" id="WP_141978659.1">
    <property type="nucleotide sequence ID" value="NZ_VFPP01000001.1"/>
</dbReference>
<name>A0A543JCK2_9PSEU</name>